<organism evidence="2 3">
    <name type="scientific">Alosa alosa</name>
    <name type="common">allis shad</name>
    <dbReference type="NCBI Taxonomy" id="278164"/>
    <lineage>
        <taxon>Eukaryota</taxon>
        <taxon>Metazoa</taxon>
        <taxon>Chordata</taxon>
        <taxon>Craniata</taxon>
        <taxon>Vertebrata</taxon>
        <taxon>Euteleostomi</taxon>
        <taxon>Actinopterygii</taxon>
        <taxon>Neopterygii</taxon>
        <taxon>Teleostei</taxon>
        <taxon>Clupei</taxon>
        <taxon>Clupeiformes</taxon>
        <taxon>Clupeoidei</taxon>
        <taxon>Clupeidae</taxon>
        <taxon>Alosa</taxon>
    </lineage>
</organism>
<accession>A0AAV6GG68</accession>
<dbReference type="Pfam" id="PF21788">
    <property type="entry name" value="TNP-like_GBD"/>
    <property type="match status" value="1"/>
</dbReference>
<comment type="caution">
    <text evidence="2">The sequence shown here is derived from an EMBL/GenBank/DDBJ whole genome shotgun (WGS) entry which is preliminary data.</text>
</comment>
<dbReference type="EMBL" id="JADWDJ010000010">
    <property type="protein sequence ID" value="KAG5274203.1"/>
    <property type="molecule type" value="Genomic_DNA"/>
</dbReference>
<reference evidence="2" key="1">
    <citation type="submission" date="2020-10" db="EMBL/GenBank/DDBJ databases">
        <title>Chromosome-scale genome assembly of the Allis shad, Alosa alosa.</title>
        <authorList>
            <person name="Margot Z."/>
            <person name="Christophe K."/>
            <person name="Cabau C."/>
            <person name="Louis A."/>
            <person name="Berthelot C."/>
            <person name="Parey E."/>
            <person name="Roest Crollius H."/>
            <person name="Montfort J."/>
            <person name="Robinson-Rechavi M."/>
            <person name="Bucao C."/>
            <person name="Bouchez O."/>
            <person name="Gislard M."/>
            <person name="Lluch J."/>
            <person name="Milhes M."/>
            <person name="Lampietro C."/>
            <person name="Lopez Roques C."/>
            <person name="Donnadieu C."/>
            <person name="Braasch I."/>
            <person name="Desvignes T."/>
            <person name="Postlethwait J."/>
            <person name="Bobe J."/>
            <person name="Guiguen Y."/>
        </authorList>
    </citation>
    <scope>NUCLEOTIDE SEQUENCE</scope>
    <source>
        <strain evidence="2">M-15738</strain>
        <tissue evidence="2">Blood</tissue>
    </source>
</reference>
<dbReference type="Proteomes" id="UP000823561">
    <property type="component" value="Chromosome 10"/>
</dbReference>
<sequence length="263" mass="30143">MRTLGASLKADDPTVMAHSFAVDGKIIPIVFDVPHLVKSVRNNLKRHGLKIQDKNISWSHLETFYENDKKNTVRLAPKLTEKHIILPPFMNMRVRLATQVFSHTVAAGMKTMVDLGRLPSEALDTALFFQDMNRLFDILNSRTIGDKNPWRRPLNMRSAVQVKVLEESLPWISSWSFRPRFIPPCQWGFSLTIRSVILLWNSMANINLKFICTAKLNQDCIEVSLHMRCWRLIQTGHHLSIWATWIPHAQTQHALQGEVSGSS</sequence>
<name>A0AAV6GG68_9TELE</name>
<evidence type="ECO:0000313" key="2">
    <source>
        <dbReference type="EMBL" id="KAG5274203.1"/>
    </source>
</evidence>
<evidence type="ECO:0000313" key="3">
    <source>
        <dbReference type="Proteomes" id="UP000823561"/>
    </source>
</evidence>
<proteinExistence type="predicted"/>
<evidence type="ECO:0000259" key="1">
    <source>
        <dbReference type="Pfam" id="PF21788"/>
    </source>
</evidence>
<dbReference type="InterPro" id="IPR048366">
    <property type="entry name" value="TNP-like_GBD"/>
</dbReference>
<keyword evidence="3" id="KW-1185">Reference proteome</keyword>
<feature type="domain" description="Transposable element P transposase-like GTP-binding insertion" evidence="1">
    <location>
        <begin position="35"/>
        <end position="148"/>
    </location>
</feature>
<gene>
    <name evidence="2" type="ORF">AALO_G00133450</name>
</gene>
<protein>
    <recommendedName>
        <fullName evidence="1">Transposable element P transposase-like GTP-binding insertion domain-containing protein</fullName>
    </recommendedName>
</protein>
<dbReference type="AlphaFoldDB" id="A0AAV6GG68"/>